<evidence type="ECO:0000313" key="1">
    <source>
        <dbReference type="EMBL" id="KAJ1182147.1"/>
    </source>
</evidence>
<reference evidence="1" key="1">
    <citation type="journal article" date="2022" name="bioRxiv">
        <title>Sequencing and chromosome-scale assembly of the giantPleurodeles waltlgenome.</title>
        <authorList>
            <person name="Brown T."/>
            <person name="Elewa A."/>
            <person name="Iarovenko S."/>
            <person name="Subramanian E."/>
            <person name="Araus A.J."/>
            <person name="Petzold A."/>
            <person name="Susuki M."/>
            <person name="Suzuki K.-i.T."/>
            <person name="Hayashi T."/>
            <person name="Toyoda A."/>
            <person name="Oliveira C."/>
            <person name="Osipova E."/>
            <person name="Leigh N.D."/>
            <person name="Simon A."/>
            <person name="Yun M.H."/>
        </authorList>
    </citation>
    <scope>NUCLEOTIDE SEQUENCE</scope>
    <source>
        <strain evidence="1">20211129_DDA</strain>
        <tissue evidence="1">Liver</tissue>
    </source>
</reference>
<proteinExistence type="predicted"/>
<organism evidence="1 2">
    <name type="scientific">Pleurodeles waltl</name>
    <name type="common">Iberian ribbed newt</name>
    <dbReference type="NCBI Taxonomy" id="8319"/>
    <lineage>
        <taxon>Eukaryota</taxon>
        <taxon>Metazoa</taxon>
        <taxon>Chordata</taxon>
        <taxon>Craniata</taxon>
        <taxon>Vertebrata</taxon>
        <taxon>Euteleostomi</taxon>
        <taxon>Amphibia</taxon>
        <taxon>Batrachia</taxon>
        <taxon>Caudata</taxon>
        <taxon>Salamandroidea</taxon>
        <taxon>Salamandridae</taxon>
        <taxon>Pleurodelinae</taxon>
        <taxon>Pleurodeles</taxon>
    </lineage>
</organism>
<accession>A0AAV7U3B6</accession>
<gene>
    <name evidence="1" type="ORF">NDU88_007342</name>
</gene>
<comment type="caution">
    <text evidence="1">The sequence shown here is derived from an EMBL/GenBank/DDBJ whole genome shotgun (WGS) entry which is preliminary data.</text>
</comment>
<dbReference type="Proteomes" id="UP001066276">
    <property type="component" value="Chromosome 3_2"/>
</dbReference>
<dbReference type="AlphaFoldDB" id="A0AAV7U3B6"/>
<dbReference type="EMBL" id="JANPWB010000006">
    <property type="protein sequence ID" value="KAJ1182147.1"/>
    <property type="molecule type" value="Genomic_DNA"/>
</dbReference>
<sequence length="117" mass="12811">MPPKNLSSWLRACENSYLKVYTAASRAGENPSSSEECGQIPVLEGNAVLCQTPSNRSTERITTNMCFAPFMAGRPGAFSRLRSYIKKGVFRSKEQNGLAPDLMEYLSAGLPFVGEKV</sequence>
<name>A0AAV7U3B6_PLEWA</name>
<keyword evidence="2" id="KW-1185">Reference proteome</keyword>
<evidence type="ECO:0000313" key="2">
    <source>
        <dbReference type="Proteomes" id="UP001066276"/>
    </source>
</evidence>
<protein>
    <submittedName>
        <fullName evidence="1">Uncharacterized protein</fullName>
    </submittedName>
</protein>